<dbReference type="GeneID" id="108562762"/>
<keyword evidence="5 8" id="KW-1133">Transmembrane helix</keyword>
<dbReference type="PRINTS" id="PR00626">
    <property type="entry name" value="CALRETICULIN"/>
</dbReference>
<feature type="chain" id="PRO_5045008885" evidence="8">
    <location>
        <begin position="21"/>
        <end position="588"/>
    </location>
</feature>
<dbReference type="PANTHER" id="PTHR11073">
    <property type="entry name" value="CALRETICULIN AND CALNEXIN"/>
    <property type="match status" value="1"/>
</dbReference>
<proteinExistence type="inferred from homology"/>
<name>A0ABM1MQ24_NICVS</name>
<feature type="transmembrane region" description="Helical" evidence="8">
    <location>
        <begin position="473"/>
        <end position="493"/>
    </location>
</feature>
<dbReference type="InterPro" id="IPR009033">
    <property type="entry name" value="Calreticulin/calnexin_P_dom_sf"/>
</dbReference>
<dbReference type="InterPro" id="IPR013320">
    <property type="entry name" value="ConA-like_dom_sf"/>
</dbReference>
<feature type="region of interest" description="Disordered" evidence="9">
    <location>
        <begin position="258"/>
        <end position="295"/>
    </location>
</feature>
<evidence type="ECO:0000313" key="11">
    <source>
        <dbReference type="RefSeq" id="XP_017776674.1"/>
    </source>
</evidence>
<dbReference type="RefSeq" id="XP_017776674.1">
    <property type="nucleotide sequence ID" value="XM_017921185.1"/>
</dbReference>
<evidence type="ECO:0000256" key="7">
    <source>
        <dbReference type="ARBA" id="ARBA00023186"/>
    </source>
</evidence>
<keyword evidence="10" id="KW-1185">Reference proteome</keyword>
<dbReference type="InterPro" id="IPR001580">
    <property type="entry name" value="Calret/calnex"/>
</dbReference>
<protein>
    <submittedName>
        <fullName evidence="11">Calnexin isoform X1</fullName>
    </submittedName>
</protein>
<sequence length="588" mass="67338">MKCYSLCLVLSLLVISNVSSQEADEFEVEPDEVAKVEEAVDSEYPYISPTPLDPSRVYIADHFDDVEKYQKLWIKSLAKKEGISEEIAKYDGVWDLEAPQRDGLFGDKGLVLKSKAKHAAIASRLIKPFTFNTKPLIVQYEVTFQDGQECGGAYIKLLSDGADTKNLIQFQDRSPYTIMFGPDKCGTDHKLHFIFRHKNPKNGTVEEKHCKKPKERLEEVFTDHLPHLFTLVVNPDNTYEVLVDKKVFNSGSLFDDFTPPVNPPMEIDDPSDKKPEDWDEREKIPDPEAVKPEDWDEDAPAQIVDENAVMPDGWLEYEATHIPDLKALKPADWDSDIDGEWEPPLIDNPACTDVSGCGKWEPPLINNPEFKGKWKAPLIDNPNYKGKWRPKMIPNPDYYEDKNPFKMHTISAVGFELWSMSENILFDNIIITDSMDVADQWAAETYVLKRAKISKEAESVFEKLATYTNEHPMMWLLYIAVLVIPAASILYLCCKGGNSKEKEEETLQDNKKKTDAYTADDDVIREVEEEEEDPEAKPEEDEEEAEAEEPSEEDDREKFSGDDDEEEEEEQVTPKEKEAPRKRKPRKE</sequence>
<keyword evidence="4 8" id="KW-0256">Endoplasmic reticulum</keyword>
<evidence type="ECO:0000256" key="6">
    <source>
        <dbReference type="ARBA" id="ARBA00023136"/>
    </source>
</evidence>
<evidence type="ECO:0000256" key="9">
    <source>
        <dbReference type="SAM" id="MobiDB-lite"/>
    </source>
</evidence>
<dbReference type="PANTHER" id="PTHR11073:SF1">
    <property type="entry name" value="CALNEXIN 14D-RELATED"/>
    <property type="match status" value="1"/>
</dbReference>
<comment type="subcellular location">
    <subcellularLocation>
        <location evidence="1">Endoplasmic reticulum membrane</location>
        <topology evidence="1">Single-pass membrane protein</topology>
    </subcellularLocation>
</comment>
<dbReference type="SUPFAM" id="SSF49899">
    <property type="entry name" value="Concanavalin A-like lectins/glucanases"/>
    <property type="match status" value="1"/>
</dbReference>
<feature type="compositionally biased region" description="Acidic residues" evidence="9">
    <location>
        <begin position="518"/>
        <end position="555"/>
    </location>
</feature>
<evidence type="ECO:0000256" key="4">
    <source>
        <dbReference type="ARBA" id="ARBA00022824"/>
    </source>
</evidence>
<evidence type="ECO:0000313" key="10">
    <source>
        <dbReference type="Proteomes" id="UP000695000"/>
    </source>
</evidence>
<evidence type="ECO:0000256" key="3">
    <source>
        <dbReference type="ARBA" id="ARBA00022692"/>
    </source>
</evidence>
<keyword evidence="8" id="KW-0732">Signal</keyword>
<evidence type="ECO:0000256" key="8">
    <source>
        <dbReference type="RuleBase" id="RU362126"/>
    </source>
</evidence>
<dbReference type="Gene3D" id="2.60.120.200">
    <property type="match status" value="1"/>
</dbReference>
<dbReference type="PROSITE" id="PS00804">
    <property type="entry name" value="CALRETICULIN_2"/>
    <property type="match status" value="1"/>
</dbReference>
<accession>A0ABM1MQ24</accession>
<feature type="compositionally biased region" description="Basic and acidic residues" evidence="9">
    <location>
        <begin position="270"/>
        <end position="293"/>
    </location>
</feature>
<keyword evidence="3 8" id="KW-0812">Transmembrane</keyword>
<dbReference type="Pfam" id="PF00262">
    <property type="entry name" value="Calreticulin"/>
    <property type="match status" value="1"/>
</dbReference>
<keyword evidence="6 8" id="KW-0472">Membrane</keyword>
<dbReference type="Proteomes" id="UP000695000">
    <property type="component" value="Unplaced"/>
</dbReference>
<comment type="similarity">
    <text evidence="2 8">Belongs to the calreticulin family.</text>
</comment>
<feature type="region of interest" description="Disordered" evidence="9">
    <location>
        <begin position="503"/>
        <end position="588"/>
    </location>
</feature>
<reference evidence="11" key="1">
    <citation type="submission" date="2025-08" db="UniProtKB">
        <authorList>
            <consortium name="RefSeq"/>
        </authorList>
    </citation>
    <scope>IDENTIFICATION</scope>
    <source>
        <tissue evidence="11">Whole Larva</tissue>
    </source>
</reference>
<evidence type="ECO:0000256" key="1">
    <source>
        <dbReference type="ARBA" id="ARBA00004389"/>
    </source>
</evidence>
<feature type="compositionally biased region" description="Acidic residues" evidence="9">
    <location>
        <begin position="562"/>
        <end position="571"/>
    </location>
</feature>
<dbReference type="SUPFAM" id="SSF63887">
    <property type="entry name" value="P-domain of calnexin/calreticulin"/>
    <property type="match status" value="1"/>
</dbReference>
<dbReference type="InterPro" id="IPR018124">
    <property type="entry name" value="Calret/calnex_CS"/>
</dbReference>
<gene>
    <name evidence="11" type="primary">LOC108562762</name>
</gene>
<evidence type="ECO:0000256" key="5">
    <source>
        <dbReference type="ARBA" id="ARBA00022989"/>
    </source>
</evidence>
<evidence type="ECO:0000256" key="2">
    <source>
        <dbReference type="ARBA" id="ARBA00010983"/>
    </source>
</evidence>
<feature type="signal peptide" evidence="8">
    <location>
        <begin position="1"/>
        <end position="20"/>
    </location>
</feature>
<dbReference type="PROSITE" id="PS00805">
    <property type="entry name" value="CALRETICULIN_REPEAT"/>
    <property type="match status" value="1"/>
</dbReference>
<organism evidence="10 11">
    <name type="scientific">Nicrophorus vespilloides</name>
    <name type="common">Boreal carrion beetle</name>
    <dbReference type="NCBI Taxonomy" id="110193"/>
    <lineage>
        <taxon>Eukaryota</taxon>
        <taxon>Metazoa</taxon>
        <taxon>Ecdysozoa</taxon>
        <taxon>Arthropoda</taxon>
        <taxon>Hexapoda</taxon>
        <taxon>Insecta</taxon>
        <taxon>Pterygota</taxon>
        <taxon>Neoptera</taxon>
        <taxon>Endopterygota</taxon>
        <taxon>Coleoptera</taxon>
        <taxon>Polyphaga</taxon>
        <taxon>Staphyliniformia</taxon>
        <taxon>Silphidae</taxon>
        <taxon>Nicrophorinae</taxon>
        <taxon>Nicrophorus</taxon>
    </lineage>
</organism>
<keyword evidence="7 8" id="KW-0143">Chaperone</keyword>
<feature type="compositionally biased region" description="Basic and acidic residues" evidence="9">
    <location>
        <begin position="503"/>
        <end position="515"/>
    </location>
</feature>
<dbReference type="Gene3D" id="2.10.250.10">
    <property type="entry name" value="Calreticulin/calnexin, P domain"/>
    <property type="match status" value="1"/>
</dbReference>